<organism evidence="2 3">
    <name type="scientific">Lasiosphaeris hirsuta</name>
    <dbReference type="NCBI Taxonomy" id="260670"/>
    <lineage>
        <taxon>Eukaryota</taxon>
        <taxon>Fungi</taxon>
        <taxon>Dikarya</taxon>
        <taxon>Ascomycota</taxon>
        <taxon>Pezizomycotina</taxon>
        <taxon>Sordariomycetes</taxon>
        <taxon>Sordariomycetidae</taxon>
        <taxon>Sordariales</taxon>
        <taxon>Lasiosphaeriaceae</taxon>
        <taxon>Lasiosphaeris</taxon>
    </lineage>
</organism>
<dbReference type="AlphaFoldDB" id="A0AA40AHI3"/>
<reference evidence="2" key="1">
    <citation type="submission" date="2023-06" db="EMBL/GenBank/DDBJ databases">
        <title>Genome-scale phylogeny and comparative genomics of the fungal order Sordariales.</title>
        <authorList>
            <consortium name="Lawrence Berkeley National Laboratory"/>
            <person name="Hensen N."/>
            <person name="Bonometti L."/>
            <person name="Westerberg I."/>
            <person name="Brannstrom I.O."/>
            <person name="Guillou S."/>
            <person name="Cros-Aarteil S."/>
            <person name="Calhoun S."/>
            <person name="Haridas S."/>
            <person name="Kuo A."/>
            <person name="Mondo S."/>
            <person name="Pangilinan J."/>
            <person name="Riley R."/>
            <person name="Labutti K."/>
            <person name="Andreopoulos B."/>
            <person name="Lipzen A."/>
            <person name="Chen C."/>
            <person name="Yanf M."/>
            <person name="Daum C."/>
            <person name="Ng V."/>
            <person name="Clum A."/>
            <person name="Steindorff A."/>
            <person name="Ohm R."/>
            <person name="Martin F."/>
            <person name="Silar P."/>
            <person name="Natvig D."/>
            <person name="Lalanne C."/>
            <person name="Gautier V."/>
            <person name="Ament-Velasquez S.L."/>
            <person name="Kruys A."/>
            <person name="Hutchinson M.I."/>
            <person name="Powell A.J."/>
            <person name="Barry K."/>
            <person name="Miller A.N."/>
            <person name="Grigoriev I.V."/>
            <person name="Debuchy R."/>
            <person name="Gladieux P."/>
            <person name="Thoren M.H."/>
            <person name="Johannesson H."/>
        </authorList>
    </citation>
    <scope>NUCLEOTIDE SEQUENCE</scope>
    <source>
        <strain evidence="2">SMH4607-1</strain>
    </source>
</reference>
<sequence length="493" mass="55220">MNPEQQYQRPVLGVPPDPLTAANKDLSLVLCFDGTSNKYRGDGTETNVFKIFRLLDKHDIDQSGLGTYAASESLDKMDFVEHVYAAIKKLRDLAIGTSLCDHVLGGYRFLMRYYRGPQDSIYIFGFSRGAYTARFLAEMLDDVGLLPAGNEEMVNFAWKVFARWQTRGAYEVPTAAGSKSSPSRSYKRARVLAQAMAGFKAAFSRPLMPVRFLGLFDTVNSVPEFEIPWMARRRFPYSARSGAAEIWHAVSIDERRVKFRPDLIYQSLPSSSARHQHQPTPPSLISPETLDQRNHLNPNQQVHEVWFAGNHGDVGGGWAEPGPGAMSLSHLPLVWMVRAAMKAGLRFDGEKLAEMDITAHDDLGGPCTPRGGMSQTTTSAKVQRVLAQQHHDKLSRGPETGWRTALRWRCIEWLPCCRMDLRADGKWVPKRWPPSRGEARDIPDEAKVHGSVIYRMQINPGYRPHNIILGGGREPQNGTNFKGQTIEAEELGV</sequence>
<feature type="domain" description="T6SS Phospholipase effector Tle1-like catalytic" evidence="1">
    <location>
        <begin position="28"/>
        <end position="338"/>
    </location>
</feature>
<dbReference type="SUPFAM" id="SSF53474">
    <property type="entry name" value="alpha/beta-Hydrolases"/>
    <property type="match status" value="1"/>
</dbReference>
<dbReference type="Proteomes" id="UP001172102">
    <property type="component" value="Unassembled WGS sequence"/>
</dbReference>
<evidence type="ECO:0000313" key="3">
    <source>
        <dbReference type="Proteomes" id="UP001172102"/>
    </source>
</evidence>
<proteinExistence type="predicted"/>
<dbReference type="InterPro" id="IPR018712">
    <property type="entry name" value="Tle1-like_cat"/>
</dbReference>
<evidence type="ECO:0000259" key="1">
    <source>
        <dbReference type="Pfam" id="PF09994"/>
    </source>
</evidence>
<protein>
    <recommendedName>
        <fullName evidence="1">T6SS Phospholipase effector Tle1-like catalytic domain-containing protein</fullName>
    </recommendedName>
</protein>
<dbReference type="Pfam" id="PF09994">
    <property type="entry name" value="T6SS_Tle1-like_cat"/>
    <property type="match status" value="1"/>
</dbReference>
<dbReference type="EMBL" id="JAUKUA010000004">
    <property type="protein sequence ID" value="KAK0715936.1"/>
    <property type="molecule type" value="Genomic_DNA"/>
</dbReference>
<gene>
    <name evidence="2" type="ORF">B0H67DRAFT_635071</name>
</gene>
<dbReference type="PANTHER" id="PTHR33840:SF2">
    <property type="entry name" value="TLE1 PHOSPHOLIPASE DOMAIN-CONTAINING PROTEIN"/>
    <property type="match status" value="1"/>
</dbReference>
<dbReference type="PANTHER" id="PTHR33840">
    <property type="match status" value="1"/>
</dbReference>
<keyword evidence="3" id="KW-1185">Reference proteome</keyword>
<comment type="caution">
    <text evidence="2">The sequence shown here is derived from an EMBL/GenBank/DDBJ whole genome shotgun (WGS) entry which is preliminary data.</text>
</comment>
<name>A0AA40AHI3_9PEZI</name>
<accession>A0AA40AHI3</accession>
<evidence type="ECO:0000313" key="2">
    <source>
        <dbReference type="EMBL" id="KAK0715936.1"/>
    </source>
</evidence>
<dbReference type="InterPro" id="IPR029058">
    <property type="entry name" value="AB_hydrolase_fold"/>
</dbReference>